<comment type="caution">
    <text evidence="1">The sequence shown here is derived from an EMBL/GenBank/DDBJ whole genome shotgun (WGS) entry which is preliminary data.</text>
</comment>
<evidence type="ECO:0000313" key="1">
    <source>
        <dbReference type="EMBL" id="MED6111840.1"/>
    </source>
</evidence>
<evidence type="ECO:0000313" key="2">
    <source>
        <dbReference type="Proteomes" id="UP001341840"/>
    </source>
</evidence>
<accession>A0ABU6QJP4</accession>
<name>A0ABU6QJP4_9FABA</name>
<dbReference type="Proteomes" id="UP001341840">
    <property type="component" value="Unassembled WGS sequence"/>
</dbReference>
<gene>
    <name evidence="1" type="ORF">PIB30_056116</name>
</gene>
<keyword evidence="2" id="KW-1185">Reference proteome</keyword>
<dbReference type="EMBL" id="JASCZI010000445">
    <property type="protein sequence ID" value="MED6111840.1"/>
    <property type="molecule type" value="Genomic_DNA"/>
</dbReference>
<protein>
    <submittedName>
        <fullName evidence="1">Uncharacterized protein</fullName>
    </submittedName>
</protein>
<organism evidence="1 2">
    <name type="scientific">Stylosanthes scabra</name>
    <dbReference type="NCBI Taxonomy" id="79078"/>
    <lineage>
        <taxon>Eukaryota</taxon>
        <taxon>Viridiplantae</taxon>
        <taxon>Streptophyta</taxon>
        <taxon>Embryophyta</taxon>
        <taxon>Tracheophyta</taxon>
        <taxon>Spermatophyta</taxon>
        <taxon>Magnoliopsida</taxon>
        <taxon>eudicotyledons</taxon>
        <taxon>Gunneridae</taxon>
        <taxon>Pentapetalae</taxon>
        <taxon>rosids</taxon>
        <taxon>fabids</taxon>
        <taxon>Fabales</taxon>
        <taxon>Fabaceae</taxon>
        <taxon>Papilionoideae</taxon>
        <taxon>50 kb inversion clade</taxon>
        <taxon>dalbergioids sensu lato</taxon>
        <taxon>Dalbergieae</taxon>
        <taxon>Pterocarpus clade</taxon>
        <taxon>Stylosanthes</taxon>
    </lineage>
</organism>
<reference evidence="1 2" key="1">
    <citation type="journal article" date="2023" name="Plants (Basel)">
        <title>Bridging the Gap: Combining Genomics and Transcriptomics Approaches to Understand Stylosanthes scabra, an Orphan Legume from the Brazilian Caatinga.</title>
        <authorList>
            <person name="Ferreira-Neto J.R.C."/>
            <person name="da Silva M.D."/>
            <person name="Binneck E."/>
            <person name="de Melo N.F."/>
            <person name="da Silva R.H."/>
            <person name="de Melo A.L.T.M."/>
            <person name="Pandolfi V."/>
            <person name="Bustamante F.O."/>
            <person name="Brasileiro-Vidal A.C."/>
            <person name="Benko-Iseppon A.M."/>
        </authorList>
    </citation>
    <scope>NUCLEOTIDE SEQUENCE [LARGE SCALE GENOMIC DNA]</scope>
    <source>
        <tissue evidence="1">Leaves</tissue>
    </source>
</reference>
<proteinExistence type="predicted"/>
<sequence>MADMGVEFQRRKYYGEVILCVLKLPDTVKMQFYEEKKEMDPIMLQHECVHQETKGTQVYPCFCQLRSVVIEGCASSQTIVQHIGFLSSDYQCKIVFLYICKCLLAFYE</sequence>